<dbReference type="RefSeq" id="WP_344440164.1">
    <property type="nucleotide sequence ID" value="NZ_BAAALF010000012.1"/>
</dbReference>
<comment type="caution">
    <text evidence="3">The sequence shown here is derived from an EMBL/GenBank/DDBJ whole genome shotgun (WGS) entry which is preliminary data.</text>
</comment>
<feature type="region of interest" description="Disordered" evidence="1">
    <location>
        <begin position="218"/>
        <end position="238"/>
    </location>
</feature>
<evidence type="ECO:0000259" key="2">
    <source>
        <dbReference type="PROSITE" id="PS51186"/>
    </source>
</evidence>
<dbReference type="Pfam" id="PF13302">
    <property type="entry name" value="Acetyltransf_3"/>
    <property type="match status" value="1"/>
</dbReference>
<evidence type="ECO:0000313" key="3">
    <source>
        <dbReference type="EMBL" id="GAA1223885.1"/>
    </source>
</evidence>
<organism evidence="3 4">
    <name type="scientific">Kitasatospora nipponensis</name>
    <dbReference type="NCBI Taxonomy" id="258049"/>
    <lineage>
        <taxon>Bacteria</taxon>
        <taxon>Bacillati</taxon>
        <taxon>Actinomycetota</taxon>
        <taxon>Actinomycetes</taxon>
        <taxon>Kitasatosporales</taxon>
        <taxon>Streptomycetaceae</taxon>
        <taxon>Kitasatospora</taxon>
    </lineage>
</organism>
<reference evidence="3 4" key="1">
    <citation type="journal article" date="2019" name="Int. J. Syst. Evol. Microbiol.">
        <title>The Global Catalogue of Microorganisms (GCM) 10K type strain sequencing project: providing services to taxonomists for standard genome sequencing and annotation.</title>
        <authorList>
            <consortium name="The Broad Institute Genomics Platform"/>
            <consortium name="The Broad Institute Genome Sequencing Center for Infectious Disease"/>
            <person name="Wu L."/>
            <person name="Ma J."/>
        </authorList>
    </citation>
    <scope>NUCLEOTIDE SEQUENCE [LARGE SCALE GENOMIC DNA]</scope>
    <source>
        <strain evidence="3 4">JCM 13004</strain>
    </source>
</reference>
<evidence type="ECO:0000256" key="1">
    <source>
        <dbReference type="SAM" id="MobiDB-lite"/>
    </source>
</evidence>
<keyword evidence="4" id="KW-1185">Reference proteome</keyword>
<accession>A0ABN1VYU2</accession>
<dbReference type="SUPFAM" id="SSF55729">
    <property type="entry name" value="Acyl-CoA N-acyltransferases (Nat)"/>
    <property type="match status" value="1"/>
</dbReference>
<dbReference type="InterPro" id="IPR000182">
    <property type="entry name" value="GNAT_dom"/>
</dbReference>
<protein>
    <submittedName>
        <fullName evidence="3">GNAT family protein</fullName>
    </submittedName>
</protein>
<dbReference type="Gene3D" id="3.40.630.30">
    <property type="match status" value="1"/>
</dbReference>
<evidence type="ECO:0000313" key="4">
    <source>
        <dbReference type="Proteomes" id="UP001500037"/>
    </source>
</evidence>
<gene>
    <name evidence="3" type="ORF">GCM10009665_12700</name>
</gene>
<dbReference type="EMBL" id="BAAALF010000012">
    <property type="protein sequence ID" value="GAA1223885.1"/>
    <property type="molecule type" value="Genomic_DNA"/>
</dbReference>
<dbReference type="PANTHER" id="PTHR43441:SF11">
    <property type="entry name" value="RIBOSOMAL-PROTEIN-SERINE ACETYLTRANSFERASE"/>
    <property type="match status" value="1"/>
</dbReference>
<sequence>MLTARWPLLGLRLTTPRLELRLPDGDELAALAEVAAAGIHPADRMPFLVPWTELPPTERARSVLQYHWARRGDWQPERWALPLAVRCGGTVVGQQTLSARDFAVLGTVQSSSWLGLAHQGRGIGTEMRAAVLELAFAGLGASEAVSGAFEDNPGSLAVSKKLGYQPDGLQRDVVRGRIATTTRLRLARSGWHEHRRIPVTIEGLTPCLPFFGAENRATPALDPTAEPAAGTPARQPAR</sequence>
<proteinExistence type="predicted"/>
<dbReference type="PROSITE" id="PS51186">
    <property type="entry name" value="GNAT"/>
    <property type="match status" value="1"/>
</dbReference>
<dbReference type="InterPro" id="IPR016181">
    <property type="entry name" value="Acyl_CoA_acyltransferase"/>
</dbReference>
<feature type="domain" description="N-acetyltransferase" evidence="2">
    <location>
        <begin position="18"/>
        <end position="187"/>
    </location>
</feature>
<dbReference type="Proteomes" id="UP001500037">
    <property type="component" value="Unassembled WGS sequence"/>
</dbReference>
<dbReference type="PANTHER" id="PTHR43441">
    <property type="entry name" value="RIBOSOMAL-PROTEIN-SERINE ACETYLTRANSFERASE"/>
    <property type="match status" value="1"/>
</dbReference>
<name>A0ABN1VYU2_9ACTN</name>
<dbReference type="InterPro" id="IPR051908">
    <property type="entry name" value="Ribosomal_N-acetyltransferase"/>
</dbReference>